<dbReference type="GO" id="GO:0016639">
    <property type="term" value="F:oxidoreductase activity, acting on the CH-NH2 group of donors, NAD or NADP as acceptor"/>
    <property type="evidence" value="ECO:0007669"/>
    <property type="project" value="InterPro"/>
</dbReference>
<dbReference type="EMBL" id="CAADFD010000015">
    <property type="protein sequence ID" value="VFJ53557.1"/>
    <property type="molecule type" value="Genomic_DNA"/>
</dbReference>
<dbReference type="Gene3D" id="3.40.50.10860">
    <property type="entry name" value="Leucine Dehydrogenase, chain A, domain 1"/>
    <property type="match status" value="1"/>
</dbReference>
<keyword evidence="6" id="KW-0547">Nucleotide-binding</keyword>
<dbReference type="Pfam" id="PF02812">
    <property type="entry name" value="ELFV_dehydrog_N"/>
    <property type="match status" value="1"/>
</dbReference>
<feature type="binding site" evidence="6">
    <location>
        <begin position="182"/>
        <end position="187"/>
    </location>
    <ligand>
        <name>NAD(+)</name>
        <dbReference type="ChEBI" id="CHEBI:57540"/>
    </ligand>
</feature>
<evidence type="ECO:0000256" key="2">
    <source>
        <dbReference type="ARBA" id="ARBA00006382"/>
    </source>
</evidence>
<evidence type="ECO:0000259" key="8">
    <source>
        <dbReference type="SMART" id="SM00839"/>
    </source>
</evidence>
<evidence type="ECO:0000256" key="1">
    <source>
        <dbReference type="ARBA" id="ARBA00003868"/>
    </source>
</evidence>
<dbReference type="PIRSF" id="PIRSF000188">
    <property type="entry name" value="Phe_leu_dh"/>
    <property type="match status" value="1"/>
</dbReference>
<evidence type="ECO:0000256" key="6">
    <source>
        <dbReference type="PIRSR" id="PIRSR000188-2"/>
    </source>
</evidence>
<dbReference type="EMBL" id="CAADEW010000019">
    <property type="protein sequence ID" value="VFJ48231.1"/>
    <property type="molecule type" value="Genomic_DNA"/>
</dbReference>
<dbReference type="CDD" id="cd01075">
    <property type="entry name" value="NAD_bind_Leu_Phe_Val_DH"/>
    <property type="match status" value="1"/>
</dbReference>
<evidence type="ECO:0000256" key="5">
    <source>
        <dbReference type="PIRSR" id="PIRSR000188-1"/>
    </source>
</evidence>
<dbReference type="SUPFAM" id="SSF51735">
    <property type="entry name" value="NAD(P)-binding Rossmann-fold domains"/>
    <property type="match status" value="1"/>
</dbReference>
<keyword evidence="4 6" id="KW-0520">NAD</keyword>
<proteinExistence type="inferred from homology"/>
<comment type="similarity">
    <text evidence="2 7">Belongs to the Glu/Leu/Phe/Val dehydrogenases family.</text>
</comment>
<dbReference type="InterPro" id="IPR006095">
    <property type="entry name" value="Glu/Leu/Phe/Val/Trp_DH"/>
</dbReference>
<dbReference type="GO" id="GO:0006520">
    <property type="term" value="P:amino acid metabolic process"/>
    <property type="evidence" value="ECO:0007669"/>
    <property type="project" value="InterPro"/>
</dbReference>
<dbReference type="PRINTS" id="PR00082">
    <property type="entry name" value="GLFDHDRGNASE"/>
</dbReference>
<evidence type="ECO:0000313" key="9">
    <source>
        <dbReference type="EMBL" id="VFJ48231.1"/>
    </source>
</evidence>
<comment type="function">
    <text evidence="1">Catalyzes the reversible oxidative deamination of glutamate to alpha-ketoglutarate and ammonia.</text>
</comment>
<dbReference type="PANTHER" id="PTHR42722:SF1">
    <property type="entry name" value="VALINE DEHYDROGENASE"/>
    <property type="match status" value="1"/>
</dbReference>
<dbReference type="SMART" id="SM00839">
    <property type="entry name" value="ELFV_dehydrog"/>
    <property type="match status" value="1"/>
</dbReference>
<keyword evidence="3 7" id="KW-0560">Oxidoreductase</keyword>
<dbReference type="SUPFAM" id="SSF53223">
    <property type="entry name" value="Aminoacid dehydrogenase-like, N-terminal domain"/>
    <property type="match status" value="1"/>
</dbReference>
<dbReference type="PANTHER" id="PTHR42722">
    <property type="entry name" value="LEUCINE DEHYDROGENASE"/>
    <property type="match status" value="1"/>
</dbReference>
<dbReference type="InterPro" id="IPR006097">
    <property type="entry name" value="Glu/Leu/Phe/Val/Trp_DH_dimer"/>
</dbReference>
<evidence type="ECO:0000256" key="3">
    <source>
        <dbReference type="ARBA" id="ARBA00023002"/>
    </source>
</evidence>
<protein>
    <submittedName>
        <fullName evidence="10">Leucine dehydrogenase</fullName>
    </submittedName>
</protein>
<reference evidence="10" key="1">
    <citation type="submission" date="2019-02" db="EMBL/GenBank/DDBJ databases">
        <authorList>
            <person name="Gruber-Vodicka R. H."/>
            <person name="Seah K. B. B."/>
        </authorList>
    </citation>
    <scope>NUCLEOTIDE SEQUENCE</scope>
    <source>
        <strain evidence="10">BECK_BZ106</strain>
        <strain evidence="9">BECK_BZ15</strain>
    </source>
</reference>
<evidence type="ECO:0000256" key="4">
    <source>
        <dbReference type="ARBA" id="ARBA00023027"/>
    </source>
</evidence>
<dbReference type="AlphaFoldDB" id="A0A450SJJ4"/>
<feature type="domain" description="Glutamate/phenylalanine/leucine/valine/L-tryptophan dehydrogenase C-terminal" evidence="8">
    <location>
        <begin position="142"/>
        <end position="353"/>
    </location>
</feature>
<dbReference type="InterPro" id="IPR036291">
    <property type="entry name" value="NAD(P)-bd_dom_sf"/>
</dbReference>
<dbReference type="InterPro" id="IPR006096">
    <property type="entry name" value="Glu/Leu/Phe/Val/Trp_DH_C"/>
</dbReference>
<evidence type="ECO:0000256" key="7">
    <source>
        <dbReference type="RuleBase" id="RU004417"/>
    </source>
</evidence>
<dbReference type="GO" id="GO:0000166">
    <property type="term" value="F:nucleotide binding"/>
    <property type="evidence" value="ECO:0007669"/>
    <property type="project" value="UniProtKB-KW"/>
</dbReference>
<accession>A0A450SJJ4</accession>
<gene>
    <name evidence="9" type="ORF">BECKFW1821A_GA0114235_101924</name>
    <name evidence="10" type="ORF">BECKFW1821B_GA0114236_101529</name>
</gene>
<dbReference type="InterPro" id="IPR046346">
    <property type="entry name" value="Aminoacid_DH-like_N_sf"/>
</dbReference>
<feature type="active site" description="Proton donor/acceptor" evidence="5">
    <location>
        <position position="81"/>
    </location>
</feature>
<dbReference type="Gene3D" id="3.40.50.720">
    <property type="entry name" value="NAD(P)-binding Rossmann-like Domain"/>
    <property type="match status" value="1"/>
</dbReference>
<dbReference type="InterPro" id="IPR016211">
    <property type="entry name" value="Glu/Phe/Leu/Val/Trp_DH_bac/arc"/>
</dbReference>
<name>A0A450SJJ4_9GAMM</name>
<evidence type="ECO:0000313" key="10">
    <source>
        <dbReference type="EMBL" id="VFJ53557.1"/>
    </source>
</evidence>
<sequence length="376" mass="40771">MEKIKVLLEEWDGQEVIIHYDHETNSWIFIAIHSTVLGPADGGTRILFYPDLNLALLDALSLAKGMTFKYALSGIARGGGKAVIAIPDDLEDSSLYGLLDRYGRLIKQLGGMFTTATDIGSSSRDMDVIAQKGAPYVFGGTSNTSMEPGYFAALGIFSAMEAVCRLFLKGEIIRGKRVLIQGVGNVGEKLLECLIGAGARVLFNDKSRSVIERIREKWDVEYIKDDKVYTTECDIFSPNAIGGILNSQTIPRLRCRAVVGGANIQLKEPRHAGMLWKRGIIYAPDYAVNVGAALADLGMADFGWTIEEAKKKIVVRVRDSLEKIHEISLAENIDTLMAADSLVRGRLDADIAGSVSNGAINPGQGSSEEVKKNSAA</sequence>
<organism evidence="10">
    <name type="scientific">Candidatus Kentrum sp. FW</name>
    <dbReference type="NCBI Taxonomy" id="2126338"/>
    <lineage>
        <taxon>Bacteria</taxon>
        <taxon>Pseudomonadati</taxon>
        <taxon>Pseudomonadota</taxon>
        <taxon>Gammaproteobacteria</taxon>
        <taxon>Candidatus Kentrum</taxon>
    </lineage>
</organism>
<dbReference type="Pfam" id="PF00208">
    <property type="entry name" value="ELFV_dehydrog"/>
    <property type="match status" value="1"/>
</dbReference>